<feature type="compositionally biased region" description="Basic and acidic residues" evidence="1">
    <location>
        <begin position="295"/>
        <end position="304"/>
    </location>
</feature>
<sequence>MDKTILLGDLTALRPSHPGATDFLTGKFVIAGTGHRPDKLGGFSLEALEALIEVARGYLLKLRPDVVITGMALGWDTALAAAALGLRIPYVAALPFPRQASRWPQLDQERHHGLLKRAALVVCVGSDDLADADIRSAMQWRNEFMVDHAHLILACSDGSAGGTAGCVKDAVEQGKPVVNTYRRWEEMTRPMQAEQVVTTATVHHPEFGSGVLRGKTEMKHGPCLIVDFEHCTAIVPEASVREQARAALEEDLQRIVHPKFGEGTVLQKVVTVLGEMTRVSFESGPRTLLTPAERPTSHPLRERAPNPPAFEIGQQVAHPIYGRGDILTVSSTALGEAATVAFPSSTQKLLMTSLQPV</sequence>
<dbReference type="RefSeq" id="WP_103128229.1">
    <property type="nucleotide sequence ID" value="NZ_BFAG01000002.1"/>
</dbReference>
<evidence type="ECO:0000313" key="2">
    <source>
        <dbReference type="EMBL" id="GBF04766.1"/>
    </source>
</evidence>
<name>A0A2I9D2P6_9DEIO</name>
<dbReference type="SUPFAM" id="SSF102405">
    <property type="entry name" value="MCP/YpsA-like"/>
    <property type="match status" value="1"/>
</dbReference>
<evidence type="ECO:0000313" key="3">
    <source>
        <dbReference type="Proteomes" id="UP000236569"/>
    </source>
</evidence>
<dbReference type="InterPro" id="IPR010697">
    <property type="entry name" value="YspA"/>
</dbReference>
<dbReference type="EMBL" id="BFAG01000002">
    <property type="protein sequence ID" value="GBF04766.1"/>
    <property type="molecule type" value="Genomic_DNA"/>
</dbReference>
<dbReference type="Proteomes" id="UP000236569">
    <property type="component" value="Unassembled WGS sequence"/>
</dbReference>
<dbReference type="Gene3D" id="3.40.50.450">
    <property type="match status" value="1"/>
</dbReference>
<reference evidence="3" key="1">
    <citation type="submission" date="2018-01" db="EMBL/GenBank/DDBJ databases">
        <title>Draft Genome Sequence of the Radioresistant Bacterium Deinococcus aerius TR0125, Isolated from the Higher Atmosphere above Japan.</title>
        <authorList>
            <person name="Satoh K."/>
            <person name="Arai H."/>
            <person name="Sanzen T."/>
            <person name="Kawaguchi Y."/>
            <person name="Hayashi H."/>
            <person name="Yokobori S."/>
            <person name="Yamagishi A."/>
            <person name="Oono Y."/>
            <person name="Narumi I."/>
        </authorList>
    </citation>
    <scope>NUCLEOTIDE SEQUENCE [LARGE SCALE GENOMIC DNA]</scope>
    <source>
        <strain evidence="3">TR0125</strain>
    </source>
</reference>
<organism evidence="2 3">
    <name type="scientific">Deinococcus aerius</name>
    <dbReference type="NCBI Taxonomy" id="200253"/>
    <lineage>
        <taxon>Bacteria</taxon>
        <taxon>Thermotogati</taxon>
        <taxon>Deinococcota</taxon>
        <taxon>Deinococci</taxon>
        <taxon>Deinococcales</taxon>
        <taxon>Deinococcaceae</taxon>
        <taxon>Deinococcus</taxon>
    </lineage>
</organism>
<dbReference type="PANTHER" id="PTHR38440">
    <property type="entry name" value="UPF0398 PROTEIN YPSA"/>
    <property type="match status" value="1"/>
</dbReference>
<gene>
    <name evidence="2" type="ORF">DAERI_020363</name>
</gene>
<feature type="region of interest" description="Disordered" evidence="1">
    <location>
        <begin position="284"/>
        <end position="308"/>
    </location>
</feature>
<dbReference type="AlphaFoldDB" id="A0A2I9D2P6"/>
<dbReference type="OrthoDB" id="3483205at2"/>
<evidence type="ECO:0000256" key="1">
    <source>
        <dbReference type="SAM" id="MobiDB-lite"/>
    </source>
</evidence>
<comment type="caution">
    <text evidence="2">The sequence shown here is derived from an EMBL/GenBank/DDBJ whole genome shotgun (WGS) entry which is preliminary data.</text>
</comment>
<dbReference type="PANTHER" id="PTHR38440:SF1">
    <property type="entry name" value="UPF0398 PROTEIN SPR0331"/>
    <property type="match status" value="1"/>
</dbReference>
<evidence type="ECO:0008006" key="4">
    <source>
        <dbReference type="Google" id="ProtNLM"/>
    </source>
</evidence>
<keyword evidence="3" id="KW-1185">Reference proteome</keyword>
<protein>
    <recommendedName>
        <fullName evidence="4">DUF1273 domain-containing protein</fullName>
    </recommendedName>
</protein>
<proteinExistence type="predicted"/>
<accession>A0A2I9D2P6</accession>